<sequence>MPPANPRRGIDARRTVTPSRATRAEPRTPPATRRQSPDLSRKRGADGTQKKRRIRPLNRFLSGPTRSFINSACPAADHVSSQVARDPSDACWAPKGSRSPAQSPSPLFSRRNRATDPSLAARALFKNPGNCRAPAGAGPSALRGGIPPSCSADRVLYWREFLRLMNDSFRA</sequence>
<comment type="caution">
    <text evidence="1">The sequence shown here is derived from an EMBL/GenBank/DDBJ whole genome shotgun (WGS) entry which is preliminary data.</text>
</comment>
<keyword evidence="2" id="KW-1185">Reference proteome</keyword>
<dbReference type="Proteomes" id="UP000805193">
    <property type="component" value="Unassembled WGS sequence"/>
</dbReference>
<proteinExistence type="predicted"/>
<gene>
    <name evidence="1" type="ORF">HPB47_023341</name>
</gene>
<accession>A0AC60QAF8</accession>
<reference evidence="1 2" key="1">
    <citation type="journal article" date="2020" name="Cell">
        <title>Large-Scale Comparative Analyses of Tick Genomes Elucidate Their Genetic Diversity and Vector Capacities.</title>
        <authorList>
            <consortium name="Tick Genome and Microbiome Consortium (TIGMIC)"/>
            <person name="Jia N."/>
            <person name="Wang J."/>
            <person name="Shi W."/>
            <person name="Du L."/>
            <person name="Sun Y."/>
            <person name="Zhan W."/>
            <person name="Jiang J.F."/>
            <person name="Wang Q."/>
            <person name="Zhang B."/>
            <person name="Ji P."/>
            <person name="Bell-Sakyi L."/>
            <person name="Cui X.M."/>
            <person name="Yuan T.T."/>
            <person name="Jiang B.G."/>
            <person name="Yang W.F."/>
            <person name="Lam T.T."/>
            <person name="Chang Q.C."/>
            <person name="Ding S.J."/>
            <person name="Wang X.J."/>
            <person name="Zhu J.G."/>
            <person name="Ruan X.D."/>
            <person name="Zhao L."/>
            <person name="Wei J.T."/>
            <person name="Ye R.Z."/>
            <person name="Que T.C."/>
            <person name="Du C.H."/>
            <person name="Zhou Y.H."/>
            <person name="Cheng J.X."/>
            <person name="Dai P.F."/>
            <person name="Guo W.B."/>
            <person name="Han X.H."/>
            <person name="Huang E.J."/>
            <person name="Li L.F."/>
            <person name="Wei W."/>
            <person name="Gao Y.C."/>
            <person name="Liu J.Z."/>
            <person name="Shao H.Z."/>
            <person name="Wang X."/>
            <person name="Wang C.C."/>
            <person name="Yang T.C."/>
            <person name="Huo Q.B."/>
            <person name="Li W."/>
            <person name="Chen H.Y."/>
            <person name="Chen S.E."/>
            <person name="Zhou L.G."/>
            <person name="Ni X.B."/>
            <person name="Tian J.H."/>
            <person name="Sheng Y."/>
            <person name="Liu T."/>
            <person name="Pan Y.S."/>
            <person name="Xia L.Y."/>
            <person name="Li J."/>
            <person name="Zhao F."/>
            <person name="Cao W.C."/>
        </authorList>
    </citation>
    <scope>NUCLEOTIDE SEQUENCE [LARGE SCALE GENOMIC DNA]</scope>
    <source>
        <strain evidence="1">Iper-2018</strain>
    </source>
</reference>
<evidence type="ECO:0000313" key="2">
    <source>
        <dbReference type="Proteomes" id="UP000805193"/>
    </source>
</evidence>
<organism evidence="1 2">
    <name type="scientific">Ixodes persulcatus</name>
    <name type="common">Taiga tick</name>
    <dbReference type="NCBI Taxonomy" id="34615"/>
    <lineage>
        <taxon>Eukaryota</taxon>
        <taxon>Metazoa</taxon>
        <taxon>Ecdysozoa</taxon>
        <taxon>Arthropoda</taxon>
        <taxon>Chelicerata</taxon>
        <taxon>Arachnida</taxon>
        <taxon>Acari</taxon>
        <taxon>Parasitiformes</taxon>
        <taxon>Ixodida</taxon>
        <taxon>Ixodoidea</taxon>
        <taxon>Ixodidae</taxon>
        <taxon>Ixodinae</taxon>
        <taxon>Ixodes</taxon>
    </lineage>
</organism>
<dbReference type="EMBL" id="JABSTQ010009385">
    <property type="protein sequence ID" value="KAG0429736.1"/>
    <property type="molecule type" value="Genomic_DNA"/>
</dbReference>
<evidence type="ECO:0000313" key="1">
    <source>
        <dbReference type="EMBL" id="KAG0429736.1"/>
    </source>
</evidence>
<name>A0AC60QAF8_IXOPE</name>
<protein>
    <submittedName>
        <fullName evidence="1">Uncharacterized protein</fullName>
    </submittedName>
</protein>